<sequence>MTYYQLVQIHQNSNSKNRKKPATQINAIEAAKKIASATLTGNEAPLDEVGADHHSSECDSNTEVEAVVQALKGYAYRPIATYTPPFVSRQYKRKRLLLMQNPSFLEGNHHSLN</sequence>
<reference evidence="1" key="1">
    <citation type="submission" date="2022-04" db="EMBL/GenBank/DDBJ databases">
        <title>Genome of the entomopathogenic fungus Entomophthora muscae.</title>
        <authorList>
            <person name="Elya C."/>
            <person name="Lovett B.R."/>
            <person name="Lee E."/>
            <person name="Macias A.M."/>
            <person name="Hajek A.E."/>
            <person name="De Bivort B.L."/>
            <person name="Kasson M.T."/>
            <person name="De Fine Licht H.H."/>
            <person name="Stajich J.E."/>
        </authorList>
    </citation>
    <scope>NUCLEOTIDE SEQUENCE</scope>
    <source>
        <strain evidence="1">Berkeley</strain>
    </source>
</reference>
<name>A0ACC2S621_9FUNG</name>
<proteinExistence type="predicted"/>
<evidence type="ECO:0000313" key="1">
    <source>
        <dbReference type="EMBL" id="KAJ9057734.1"/>
    </source>
</evidence>
<dbReference type="Proteomes" id="UP001165960">
    <property type="component" value="Unassembled WGS sequence"/>
</dbReference>
<dbReference type="EMBL" id="QTSX02005770">
    <property type="protein sequence ID" value="KAJ9057734.1"/>
    <property type="molecule type" value="Genomic_DNA"/>
</dbReference>
<evidence type="ECO:0000313" key="2">
    <source>
        <dbReference type="Proteomes" id="UP001165960"/>
    </source>
</evidence>
<gene>
    <name evidence="1" type="ORF">DSO57_1019811</name>
</gene>
<comment type="caution">
    <text evidence="1">The sequence shown here is derived from an EMBL/GenBank/DDBJ whole genome shotgun (WGS) entry which is preliminary data.</text>
</comment>
<keyword evidence="2" id="KW-1185">Reference proteome</keyword>
<protein>
    <submittedName>
        <fullName evidence="1">Uncharacterized protein</fullName>
    </submittedName>
</protein>
<organism evidence="1 2">
    <name type="scientific">Entomophthora muscae</name>
    <dbReference type="NCBI Taxonomy" id="34485"/>
    <lineage>
        <taxon>Eukaryota</taxon>
        <taxon>Fungi</taxon>
        <taxon>Fungi incertae sedis</taxon>
        <taxon>Zoopagomycota</taxon>
        <taxon>Entomophthoromycotina</taxon>
        <taxon>Entomophthoromycetes</taxon>
        <taxon>Entomophthorales</taxon>
        <taxon>Entomophthoraceae</taxon>
        <taxon>Entomophthora</taxon>
    </lineage>
</organism>
<accession>A0ACC2S621</accession>